<dbReference type="VEuPathDB" id="FungiDB:BLGHR1_15786"/>
<dbReference type="Proteomes" id="UP000275772">
    <property type="component" value="Unassembled WGS sequence"/>
</dbReference>
<feature type="transmembrane region" description="Helical" evidence="7">
    <location>
        <begin position="200"/>
        <end position="220"/>
    </location>
</feature>
<evidence type="ECO:0000313" key="10">
    <source>
        <dbReference type="Proteomes" id="UP000275772"/>
    </source>
</evidence>
<feature type="transmembrane region" description="Helical" evidence="7">
    <location>
        <begin position="278"/>
        <end position="299"/>
    </location>
</feature>
<feature type="region of interest" description="Disordered" evidence="6">
    <location>
        <begin position="313"/>
        <end position="353"/>
    </location>
</feature>
<feature type="compositionally biased region" description="Polar residues" evidence="6">
    <location>
        <begin position="324"/>
        <end position="341"/>
    </location>
</feature>
<evidence type="ECO:0000256" key="1">
    <source>
        <dbReference type="ARBA" id="ARBA00004141"/>
    </source>
</evidence>
<dbReference type="InterPro" id="IPR050846">
    <property type="entry name" value="TLCD"/>
</dbReference>
<dbReference type="AlphaFoldDB" id="A0A383UZ22"/>
<evidence type="ECO:0000256" key="7">
    <source>
        <dbReference type="SAM" id="Phobius"/>
    </source>
</evidence>
<dbReference type="PANTHER" id="PTHR13439">
    <property type="entry name" value="CT120 PROTEIN"/>
    <property type="match status" value="1"/>
</dbReference>
<reference evidence="9 10" key="1">
    <citation type="submission" date="2017-11" db="EMBL/GenBank/DDBJ databases">
        <authorList>
            <person name="Kracher B."/>
        </authorList>
    </citation>
    <scope>NUCLEOTIDE SEQUENCE [LARGE SCALE GENOMIC DNA]</scope>
    <source>
        <strain evidence="9 10">RACE1</strain>
    </source>
</reference>
<dbReference type="GO" id="GO:0005783">
    <property type="term" value="C:endoplasmic reticulum"/>
    <property type="evidence" value="ECO:0007669"/>
    <property type="project" value="TreeGrafter"/>
</dbReference>
<proteinExistence type="predicted"/>
<dbReference type="PANTHER" id="PTHR13439:SF0">
    <property type="entry name" value="TOPOISOMERASE I DAMAGE AFFECTED PROTEIN 4"/>
    <property type="match status" value="1"/>
</dbReference>
<keyword evidence="3 7" id="KW-1133">Transmembrane helix</keyword>
<gene>
    <name evidence="9" type="ORF">BLGHR1_15786</name>
</gene>
<evidence type="ECO:0000256" key="6">
    <source>
        <dbReference type="SAM" id="MobiDB-lite"/>
    </source>
</evidence>
<dbReference type="PROSITE" id="PS50922">
    <property type="entry name" value="TLC"/>
    <property type="match status" value="1"/>
</dbReference>
<comment type="subcellular location">
    <subcellularLocation>
        <location evidence="1">Membrane</location>
        <topology evidence="1">Multi-pass membrane protein</topology>
    </subcellularLocation>
</comment>
<sequence length="353" mass="40451">MHDPFPIPPIPWLSSAVQPLADYLGFQTLPLHIHEVLLSFFSYAFVENVVAPTVSQWLFPVKYAALSRNRRLNWNVHVVSLVQSTTINILALWILYADEERKNMEWQERIWGYTGAAGMIQGLAAGYFLWDLMISIIHVQAFGLGMLMHAISALIVFSFGFRPFVNFYGCTFILYELSSPFLNFHWFFDKLGMTGSKAQLYNGFILLITFFSCRLVWGTYQSISVFRDIWAALNHYSSASQLTGAIERPTTVLDVELSNSSALQREVMRFAGDEYVPIWLSFIYLSSNLTLNFLNIYWFRQMIITIQKRFATPKEDETKVPPAVSQNPSENGSLKFQSEGKNSARKRRKGEAL</sequence>
<dbReference type="InterPro" id="IPR006634">
    <property type="entry name" value="TLC-dom"/>
</dbReference>
<name>A0A383UZ22_BLUHO</name>
<dbReference type="GO" id="GO:0055088">
    <property type="term" value="P:lipid homeostasis"/>
    <property type="evidence" value="ECO:0007669"/>
    <property type="project" value="TreeGrafter"/>
</dbReference>
<evidence type="ECO:0000256" key="5">
    <source>
        <dbReference type="PROSITE-ProRule" id="PRU00205"/>
    </source>
</evidence>
<keyword evidence="2 5" id="KW-0812">Transmembrane</keyword>
<feature type="transmembrane region" description="Helical" evidence="7">
    <location>
        <begin position="142"/>
        <end position="160"/>
    </location>
</feature>
<dbReference type="SMART" id="SM00724">
    <property type="entry name" value="TLC"/>
    <property type="match status" value="1"/>
</dbReference>
<evidence type="ECO:0000259" key="8">
    <source>
        <dbReference type="PROSITE" id="PS50922"/>
    </source>
</evidence>
<evidence type="ECO:0000256" key="3">
    <source>
        <dbReference type="ARBA" id="ARBA00022989"/>
    </source>
</evidence>
<keyword evidence="4 5" id="KW-0472">Membrane</keyword>
<accession>A0A383UZ22</accession>
<dbReference type="Pfam" id="PF03798">
    <property type="entry name" value="TRAM_LAG1_CLN8"/>
    <property type="match status" value="1"/>
</dbReference>
<organism evidence="9 10">
    <name type="scientific">Blumeria hordei</name>
    <name type="common">Barley powdery mildew</name>
    <name type="synonym">Blumeria graminis f. sp. hordei</name>
    <dbReference type="NCBI Taxonomy" id="2867405"/>
    <lineage>
        <taxon>Eukaryota</taxon>
        <taxon>Fungi</taxon>
        <taxon>Dikarya</taxon>
        <taxon>Ascomycota</taxon>
        <taxon>Pezizomycotina</taxon>
        <taxon>Leotiomycetes</taxon>
        <taxon>Erysiphales</taxon>
        <taxon>Erysiphaceae</taxon>
        <taxon>Blumeria</taxon>
    </lineage>
</organism>
<feature type="transmembrane region" description="Helical" evidence="7">
    <location>
        <begin position="72"/>
        <end position="95"/>
    </location>
</feature>
<evidence type="ECO:0000256" key="4">
    <source>
        <dbReference type="ARBA" id="ARBA00023136"/>
    </source>
</evidence>
<dbReference type="GO" id="GO:0016020">
    <property type="term" value="C:membrane"/>
    <property type="evidence" value="ECO:0007669"/>
    <property type="project" value="UniProtKB-SubCell"/>
</dbReference>
<feature type="compositionally biased region" description="Basic residues" evidence="6">
    <location>
        <begin position="343"/>
        <end position="353"/>
    </location>
</feature>
<feature type="domain" description="TLC" evidence="8">
    <location>
        <begin position="69"/>
        <end position="311"/>
    </location>
</feature>
<feature type="transmembrane region" description="Helical" evidence="7">
    <location>
        <begin position="40"/>
        <end position="60"/>
    </location>
</feature>
<evidence type="ECO:0000256" key="2">
    <source>
        <dbReference type="ARBA" id="ARBA00022692"/>
    </source>
</evidence>
<protein>
    <recommendedName>
        <fullName evidence="8">TLC domain-containing protein</fullName>
    </recommendedName>
</protein>
<feature type="transmembrane region" description="Helical" evidence="7">
    <location>
        <begin position="110"/>
        <end position="130"/>
    </location>
</feature>
<dbReference type="EMBL" id="UNSH01000070">
    <property type="protein sequence ID" value="SZF04986.1"/>
    <property type="molecule type" value="Genomic_DNA"/>
</dbReference>
<feature type="transmembrane region" description="Helical" evidence="7">
    <location>
        <begin position="166"/>
        <end position="188"/>
    </location>
</feature>
<evidence type="ECO:0000313" key="9">
    <source>
        <dbReference type="EMBL" id="SZF04986.1"/>
    </source>
</evidence>